<dbReference type="EMBL" id="CP109084">
    <property type="protein sequence ID" value="WSB12603.1"/>
    <property type="molecule type" value="Genomic_DNA"/>
</dbReference>
<protein>
    <submittedName>
        <fullName evidence="2">Uncharacterized protein</fullName>
    </submittedName>
</protein>
<accession>A0ABZ1F842</accession>
<dbReference type="RefSeq" id="WP_326707956.1">
    <property type="nucleotide sequence ID" value="NZ_CP109084.1"/>
</dbReference>
<sequence length="149" mass="16857">MTSADKWTPDHLMDPATRAIHLEQRRAQLLPIVDDLRRLAREMEAELKEMESIEGDFPGQAMLRAWRVGKPLFKAADDIDQALVDLVSFNARYQKAYEELPVNREEKRRRKALAKAGQQPEAIESGPTGTVPAQKQEFGDVFDGLKRGA</sequence>
<evidence type="ECO:0000313" key="2">
    <source>
        <dbReference type="EMBL" id="WSB12603.1"/>
    </source>
</evidence>
<proteinExistence type="predicted"/>
<organism evidence="2 3">
    <name type="scientific">Streptomyces cyaneofuscatus</name>
    <dbReference type="NCBI Taxonomy" id="66883"/>
    <lineage>
        <taxon>Bacteria</taxon>
        <taxon>Bacillati</taxon>
        <taxon>Actinomycetota</taxon>
        <taxon>Actinomycetes</taxon>
        <taxon>Kitasatosporales</taxon>
        <taxon>Streptomycetaceae</taxon>
        <taxon>Streptomyces</taxon>
    </lineage>
</organism>
<geneLocation type="plasmid" evidence="2 3">
    <name>unnamed1</name>
</geneLocation>
<evidence type="ECO:0000313" key="3">
    <source>
        <dbReference type="Proteomes" id="UP001356428"/>
    </source>
</evidence>
<gene>
    <name evidence="2" type="ORF">OG849_35505</name>
</gene>
<evidence type="ECO:0000256" key="1">
    <source>
        <dbReference type="SAM" id="MobiDB-lite"/>
    </source>
</evidence>
<keyword evidence="3" id="KW-1185">Reference proteome</keyword>
<dbReference type="Proteomes" id="UP001356428">
    <property type="component" value="Plasmid unnamed1"/>
</dbReference>
<feature type="region of interest" description="Disordered" evidence="1">
    <location>
        <begin position="104"/>
        <end position="149"/>
    </location>
</feature>
<reference evidence="2 3" key="1">
    <citation type="submission" date="2022-10" db="EMBL/GenBank/DDBJ databases">
        <title>The complete genomes of actinobacterial strains from the NBC collection.</title>
        <authorList>
            <person name="Joergensen T.S."/>
            <person name="Alvarez Arevalo M."/>
            <person name="Sterndorff E.B."/>
            <person name="Faurdal D."/>
            <person name="Vuksanovic O."/>
            <person name="Mourched A.-S."/>
            <person name="Charusanti P."/>
            <person name="Shaw S."/>
            <person name="Blin K."/>
            <person name="Weber T."/>
        </authorList>
    </citation>
    <scope>NUCLEOTIDE SEQUENCE [LARGE SCALE GENOMIC DNA]</scope>
    <source>
        <strain evidence="2 3">NBC 01792</strain>
        <plasmid evidence="2 3">unnamed1</plasmid>
    </source>
</reference>
<keyword evidence="2" id="KW-0614">Plasmid</keyword>
<name>A0ABZ1F842_9ACTN</name>